<reference evidence="1 2" key="1">
    <citation type="journal article" date="2014" name="Acta Crystallogr. D">
        <title>Structure-based characterization and antifreeze properties of a hyperactive ice-binding protein from the Antarctic bacterium Flavobacterium frigoris PS1.</title>
        <authorList>
            <person name="Do H."/>
            <person name="Kim S.J."/>
            <person name="Kim H.J."/>
            <person name="Lee J.H."/>
        </authorList>
    </citation>
    <scope>NUCLEOTIDE SEQUENCE [LARGE SCALE GENOMIC DNA]</scope>
    <source>
        <strain evidence="1 2">PS1</strain>
    </source>
</reference>
<evidence type="ECO:0000313" key="2">
    <source>
        <dbReference type="Proteomes" id="UP000005566"/>
    </source>
</evidence>
<keyword evidence="2" id="KW-1185">Reference proteome</keyword>
<organism evidence="1 2">
    <name type="scientific">Flavobacterium frigoris (strain PS1)</name>
    <dbReference type="NCBI Taxonomy" id="1086011"/>
    <lineage>
        <taxon>Bacteria</taxon>
        <taxon>Pseudomonadati</taxon>
        <taxon>Bacteroidota</taxon>
        <taxon>Flavobacteriia</taxon>
        <taxon>Flavobacteriales</taxon>
        <taxon>Flavobacteriaceae</taxon>
        <taxon>Flavobacterium</taxon>
    </lineage>
</organism>
<dbReference type="STRING" id="1086011.HJ01_01509"/>
<protein>
    <submittedName>
        <fullName evidence="1">Uncharacterized protein</fullName>
    </submittedName>
</protein>
<comment type="caution">
    <text evidence="1">The sequence shown here is derived from an EMBL/GenBank/DDBJ whole genome shotgun (WGS) entry which is preliminary data.</text>
</comment>
<name>H7FQY6_FLAFP</name>
<dbReference type="Proteomes" id="UP000005566">
    <property type="component" value="Unassembled WGS sequence"/>
</dbReference>
<gene>
    <name evidence="1" type="ORF">HJ01_01509</name>
</gene>
<dbReference type="AlphaFoldDB" id="H7FQY6"/>
<proteinExistence type="predicted"/>
<dbReference type="EMBL" id="AHKF01000016">
    <property type="protein sequence ID" value="EIA09123.1"/>
    <property type="molecule type" value="Genomic_DNA"/>
</dbReference>
<accession>H7FQY6</accession>
<sequence>MLRKSELKLKPTCSPICLYQKFNSALNRSSFFLFWIYKKKHPKKLILQMPFFKEVYSCET</sequence>
<evidence type="ECO:0000313" key="1">
    <source>
        <dbReference type="EMBL" id="EIA09123.1"/>
    </source>
</evidence>